<evidence type="ECO:0000313" key="3">
    <source>
        <dbReference type="Proteomes" id="UP000439123"/>
    </source>
</evidence>
<name>A0A653LDI6_AERVE</name>
<dbReference type="Proteomes" id="UP000439123">
    <property type="component" value="Unassembled WGS sequence"/>
</dbReference>
<gene>
    <name evidence="2" type="ORF">AERO8C_70666</name>
</gene>
<accession>A0A653LDI6</accession>
<feature type="compositionally biased region" description="Basic and acidic residues" evidence="1">
    <location>
        <begin position="78"/>
        <end position="87"/>
    </location>
</feature>
<sequence>MVARLRRAGREAAGLEGVSPALRVGASDFGKTQSHQRSSPPLIRPTSSGSFGSPACPTARADGPSMARRRSLDILSRGLDKRARLSE</sequence>
<dbReference type="EMBL" id="CABWLC010000020">
    <property type="protein sequence ID" value="VXA89037.1"/>
    <property type="molecule type" value="Genomic_DNA"/>
</dbReference>
<feature type="compositionally biased region" description="Polar residues" evidence="1">
    <location>
        <begin position="30"/>
        <end position="51"/>
    </location>
</feature>
<proteinExistence type="predicted"/>
<dbReference type="AlphaFoldDB" id="A0A653LDI6"/>
<reference evidence="2 3" key="1">
    <citation type="submission" date="2019-10" db="EMBL/GenBank/DDBJ databases">
        <authorList>
            <person name="Karimi E."/>
        </authorList>
    </citation>
    <scope>NUCLEOTIDE SEQUENCE [LARGE SCALE GENOMIC DNA]</scope>
    <source>
        <strain evidence="2">Aeromonas sp. 8C</strain>
    </source>
</reference>
<organism evidence="2 3">
    <name type="scientific">Aeromonas veronii</name>
    <dbReference type="NCBI Taxonomy" id="654"/>
    <lineage>
        <taxon>Bacteria</taxon>
        <taxon>Pseudomonadati</taxon>
        <taxon>Pseudomonadota</taxon>
        <taxon>Gammaproteobacteria</taxon>
        <taxon>Aeromonadales</taxon>
        <taxon>Aeromonadaceae</taxon>
        <taxon>Aeromonas</taxon>
    </lineage>
</organism>
<feature type="region of interest" description="Disordered" evidence="1">
    <location>
        <begin position="1"/>
        <end position="87"/>
    </location>
</feature>
<evidence type="ECO:0000256" key="1">
    <source>
        <dbReference type="SAM" id="MobiDB-lite"/>
    </source>
</evidence>
<evidence type="ECO:0000313" key="2">
    <source>
        <dbReference type="EMBL" id="VXA89037.1"/>
    </source>
</evidence>
<protein>
    <submittedName>
        <fullName evidence="2">Uncharacterized protein</fullName>
    </submittedName>
</protein>